<keyword evidence="1" id="KW-0472">Membrane</keyword>
<keyword evidence="1" id="KW-0812">Transmembrane</keyword>
<protein>
    <submittedName>
        <fullName evidence="2">Unannotated protein</fullName>
    </submittedName>
</protein>
<feature type="transmembrane region" description="Helical" evidence="1">
    <location>
        <begin position="467"/>
        <end position="488"/>
    </location>
</feature>
<feature type="transmembrane region" description="Helical" evidence="1">
    <location>
        <begin position="552"/>
        <end position="578"/>
    </location>
</feature>
<dbReference type="AlphaFoldDB" id="A0A6J6B3A1"/>
<feature type="transmembrane region" description="Helical" evidence="1">
    <location>
        <begin position="520"/>
        <end position="540"/>
    </location>
</feature>
<sequence length="1014" mass="110459">MASLADVDKHRVTAVLVSHNGAIWLPEVVAALTSQTRPVDLITAVDTGSEDASTKLLKSARIPFFTTDRESGFGQAVSLAVDKLPQRVDHEWIWLIHDDCAPAPTALAELLNAIDDRPQVVMVGPKLLGWHDRTHLLEAGISIAGNGARWTGLEPLEYDQGQHDGIHDVLSVSTAGALIRRDVFEELGGLDPNLELFRDDVDFGWRARTAGHSVIAATSAVAFHAQASATERRQIDVAGAFLHRPLLLDRRNAAYVLLANSSWWMIPWIAVQLLGSAFVRALGYLLAKLPGYASDEILAVASLIVRPGMLLEARKIRKKQRFVTARVVATYIPPRWSQLRLGTERLFEIMRARVFPDDKSISVSILDSAEDEDLLTPIKSVNWLSVFKRPEVIGFLAIAIISLVNSRNRLGAIVGGALPISPSGATDLWRTYFESWHQVGMGSSLATPPWVAVTALASLIVLGKVPFFITTFFLIVPLLIMWTAFLLLKKLTSNNWISIPAAFLYAISPVTIAAISSGQIGTLVLLIFVPLVAMILHDWWAIDKYSWRKIFAVSLLFSLLYAFTLMSFVIAAVAALVVTFENFKEFSLTQDKNLWFDRLRKRLALVFVPFMVNAPYSFEAIINPSRFLTEPGLRVPGGGALAALTGNPGGIGSVPLWLISPIFLVLVVSLFSSTCARGIAEYGVGALSMAVFFGSLSISTRGNEGAAKVWTGPVLSIVTLAAVASGTVLLDSLRQTLILSHIHYRHFLSAILIFITTAYAVVAVGLNLTSGANSAVQANRATVMPAFLSVEAETKILVLREIGNVSEKRIQYYISRGRDIALGEADVAPQQNPAIAQAARSLIDGTGIASSKTLADYGIKYIYVKNPFKKEIIRSIDGLGGFTRTSATSLGVVWKVSQPTGRLLFVAQDGVRSVLEAGEFGARTFVPGPGTLILTESSNRSWQVLQNGYRLDRTNNELGLPTFKVTESGEISLLHDGTVRRGWLSLQLIFLVIALVMALPSGRRKSEISEEELA</sequence>
<feature type="transmembrane region" description="Helical" evidence="1">
    <location>
        <begin position="710"/>
        <end position="730"/>
    </location>
</feature>
<proteinExistence type="predicted"/>
<feature type="transmembrane region" description="Helical" evidence="1">
    <location>
        <begin position="679"/>
        <end position="698"/>
    </location>
</feature>
<feature type="transmembrane region" description="Helical" evidence="1">
    <location>
        <begin position="742"/>
        <end position="766"/>
    </location>
</feature>
<dbReference type="PANTHER" id="PTHR43685:SF3">
    <property type="entry name" value="SLR2126 PROTEIN"/>
    <property type="match status" value="1"/>
</dbReference>
<dbReference type="PANTHER" id="PTHR43685">
    <property type="entry name" value="GLYCOSYLTRANSFERASE"/>
    <property type="match status" value="1"/>
</dbReference>
<organism evidence="2">
    <name type="scientific">freshwater metagenome</name>
    <dbReference type="NCBI Taxonomy" id="449393"/>
    <lineage>
        <taxon>unclassified sequences</taxon>
        <taxon>metagenomes</taxon>
        <taxon>ecological metagenomes</taxon>
    </lineage>
</organism>
<gene>
    <name evidence="2" type="ORF">UFOPK1395_00551</name>
</gene>
<feature type="transmembrane region" description="Helical" evidence="1">
    <location>
        <begin position="654"/>
        <end position="672"/>
    </location>
</feature>
<accession>A0A6J6B3A1</accession>
<dbReference type="Gene3D" id="3.90.550.10">
    <property type="entry name" value="Spore Coat Polysaccharide Biosynthesis Protein SpsA, Chain A"/>
    <property type="match status" value="1"/>
</dbReference>
<evidence type="ECO:0000313" key="2">
    <source>
        <dbReference type="EMBL" id="CAB4532809.1"/>
    </source>
</evidence>
<keyword evidence="1" id="KW-1133">Transmembrane helix</keyword>
<dbReference type="Pfam" id="PF13641">
    <property type="entry name" value="Glyco_tranf_2_3"/>
    <property type="match status" value="1"/>
</dbReference>
<dbReference type="InterPro" id="IPR050834">
    <property type="entry name" value="Glycosyltransf_2"/>
</dbReference>
<dbReference type="InterPro" id="IPR029044">
    <property type="entry name" value="Nucleotide-diphossugar_trans"/>
</dbReference>
<dbReference type="SUPFAM" id="SSF53448">
    <property type="entry name" value="Nucleotide-diphospho-sugar transferases"/>
    <property type="match status" value="1"/>
</dbReference>
<feature type="transmembrane region" description="Helical" evidence="1">
    <location>
        <begin position="495"/>
        <end position="514"/>
    </location>
</feature>
<name>A0A6J6B3A1_9ZZZZ</name>
<dbReference type="EMBL" id="CAEZSB010000043">
    <property type="protein sequence ID" value="CAB4532809.1"/>
    <property type="molecule type" value="Genomic_DNA"/>
</dbReference>
<reference evidence="2" key="1">
    <citation type="submission" date="2020-05" db="EMBL/GenBank/DDBJ databases">
        <authorList>
            <person name="Chiriac C."/>
            <person name="Salcher M."/>
            <person name="Ghai R."/>
            <person name="Kavagutti S V."/>
        </authorList>
    </citation>
    <scope>NUCLEOTIDE SEQUENCE</scope>
</reference>
<evidence type="ECO:0000256" key="1">
    <source>
        <dbReference type="SAM" id="Phobius"/>
    </source>
</evidence>